<dbReference type="Proteomes" id="UP001185069">
    <property type="component" value="Unassembled WGS sequence"/>
</dbReference>
<dbReference type="InterPro" id="IPR044651">
    <property type="entry name" value="OTSB-like"/>
</dbReference>
<dbReference type="NCBIfam" id="TIGR00685">
    <property type="entry name" value="T6PP"/>
    <property type="match status" value="1"/>
</dbReference>
<dbReference type="GO" id="GO:0004805">
    <property type="term" value="F:trehalose-phosphatase activity"/>
    <property type="evidence" value="ECO:0007669"/>
    <property type="project" value="UniProtKB-EC"/>
</dbReference>
<protein>
    <recommendedName>
        <fullName evidence="6">Trehalose 6-phosphate phosphatase</fullName>
        <ecNumber evidence="6">3.1.3.12</ecNumber>
    </recommendedName>
</protein>
<comment type="cofactor">
    <cofactor evidence="6">
        <name>Mg(2+)</name>
        <dbReference type="ChEBI" id="CHEBI:18420"/>
    </cofactor>
</comment>
<accession>A0ABU1JCZ2</accession>
<dbReference type="Gene3D" id="3.40.50.1000">
    <property type="entry name" value="HAD superfamily/HAD-like"/>
    <property type="match status" value="1"/>
</dbReference>
<reference evidence="7 8" key="1">
    <citation type="submission" date="2023-07" db="EMBL/GenBank/DDBJ databases">
        <title>Sequencing the genomes of 1000 actinobacteria strains.</title>
        <authorList>
            <person name="Klenk H.-P."/>
        </authorList>
    </citation>
    <scope>NUCLEOTIDE SEQUENCE [LARGE SCALE GENOMIC DNA]</scope>
    <source>
        <strain evidence="7 8">DSM 14555</strain>
    </source>
</reference>
<comment type="catalytic activity">
    <reaction evidence="1 6">
        <text>alpha,alpha-trehalose 6-phosphate + H2O = alpha,alpha-trehalose + phosphate</text>
        <dbReference type="Rhea" id="RHEA:23420"/>
        <dbReference type="ChEBI" id="CHEBI:15377"/>
        <dbReference type="ChEBI" id="CHEBI:16551"/>
        <dbReference type="ChEBI" id="CHEBI:43474"/>
        <dbReference type="ChEBI" id="CHEBI:58429"/>
        <dbReference type="EC" id="3.1.3.12"/>
    </reaction>
</comment>
<dbReference type="InterPro" id="IPR036412">
    <property type="entry name" value="HAD-like_sf"/>
</dbReference>
<dbReference type="PANTHER" id="PTHR43768">
    <property type="entry name" value="TREHALOSE 6-PHOSPHATE PHOSPHATASE"/>
    <property type="match status" value="1"/>
</dbReference>
<gene>
    <name evidence="7" type="ORF">JOE69_001539</name>
</gene>
<keyword evidence="6" id="KW-0479">Metal-binding</keyword>
<dbReference type="InterPro" id="IPR023214">
    <property type="entry name" value="HAD_sf"/>
</dbReference>
<dbReference type="SUPFAM" id="SSF56784">
    <property type="entry name" value="HAD-like"/>
    <property type="match status" value="1"/>
</dbReference>
<dbReference type="EC" id="3.1.3.12" evidence="6"/>
<evidence type="ECO:0000256" key="6">
    <source>
        <dbReference type="RuleBase" id="RU361117"/>
    </source>
</evidence>
<proteinExistence type="inferred from homology"/>
<dbReference type="Pfam" id="PF02358">
    <property type="entry name" value="Trehalose_PPase"/>
    <property type="match status" value="1"/>
</dbReference>
<comment type="function">
    <text evidence="5 6">Removes the phosphate from trehalose 6-phosphate to produce free trehalose.</text>
</comment>
<evidence type="ECO:0000313" key="8">
    <source>
        <dbReference type="Proteomes" id="UP001185069"/>
    </source>
</evidence>
<dbReference type="InterPro" id="IPR006379">
    <property type="entry name" value="HAD-SF_hydro_IIB"/>
</dbReference>
<evidence type="ECO:0000313" key="7">
    <source>
        <dbReference type="EMBL" id="MDR6269301.1"/>
    </source>
</evidence>
<sequence length="256" mass="26561">MATLDAGLQSALERLSRVPRILVAMDFDGTMAPLVARAEAARATPASAAAFNRLAELPGITTALISGRALDSLRNVAEPDRRTLLIGSHGAESWLGPGAEPLRLSADQARQREAIIQLLSEVSAGHPGTTVELKPAGAVLHTRQADDLLAAAAVDAARSGLGGLGVEPKTGKRVLEASVLRSDKGQGLQTLRDASAAEAVLFAGDDTTDEDGFAVLRWPDVGVKVGSGPTVAEFRIGSVPETALLLDALVRLRQDG</sequence>
<dbReference type="RefSeq" id="WP_309797502.1">
    <property type="nucleotide sequence ID" value="NZ_BAAAHY010000001.1"/>
</dbReference>
<comment type="caution">
    <text evidence="7">The sequence shown here is derived from an EMBL/GenBank/DDBJ whole genome shotgun (WGS) entry which is preliminary data.</text>
</comment>
<dbReference type="NCBIfam" id="TIGR01484">
    <property type="entry name" value="HAD-SF-IIB"/>
    <property type="match status" value="1"/>
</dbReference>
<keyword evidence="8" id="KW-1185">Reference proteome</keyword>
<evidence type="ECO:0000256" key="3">
    <source>
        <dbReference type="ARBA" id="ARBA00008770"/>
    </source>
</evidence>
<dbReference type="InterPro" id="IPR003337">
    <property type="entry name" value="Trehalose_PPase"/>
</dbReference>
<dbReference type="PANTHER" id="PTHR43768:SF3">
    <property type="entry name" value="TREHALOSE 6-PHOSPHATE PHOSPHATASE"/>
    <property type="match status" value="1"/>
</dbReference>
<keyword evidence="6" id="KW-0460">Magnesium</keyword>
<evidence type="ECO:0000256" key="1">
    <source>
        <dbReference type="ARBA" id="ARBA00000500"/>
    </source>
</evidence>
<evidence type="ECO:0000256" key="5">
    <source>
        <dbReference type="ARBA" id="ARBA00024179"/>
    </source>
</evidence>
<comment type="similarity">
    <text evidence="3 6">Belongs to the trehalose phosphatase family.</text>
</comment>
<organism evidence="7 8">
    <name type="scientific">Arthrobacter russicus</name>
    <dbReference type="NCBI Taxonomy" id="172040"/>
    <lineage>
        <taxon>Bacteria</taxon>
        <taxon>Bacillati</taxon>
        <taxon>Actinomycetota</taxon>
        <taxon>Actinomycetes</taxon>
        <taxon>Micrococcales</taxon>
        <taxon>Micrococcaceae</taxon>
        <taxon>Arthrobacter</taxon>
    </lineage>
</organism>
<evidence type="ECO:0000256" key="4">
    <source>
        <dbReference type="ARBA" id="ARBA00022801"/>
    </source>
</evidence>
<dbReference type="EMBL" id="JAVDQF010000001">
    <property type="protein sequence ID" value="MDR6269301.1"/>
    <property type="molecule type" value="Genomic_DNA"/>
</dbReference>
<evidence type="ECO:0000256" key="2">
    <source>
        <dbReference type="ARBA" id="ARBA00005199"/>
    </source>
</evidence>
<name>A0ABU1JCZ2_9MICC</name>
<dbReference type="Gene3D" id="3.30.70.1020">
    <property type="entry name" value="Trehalose-6-phosphate phosphatase related protein, domain 2"/>
    <property type="match status" value="1"/>
</dbReference>
<comment type="pathway">
    <text evidence="2 6">Glycan biosynthesis; trehalose biosynthesis.</text>
</comment>
<keyword evidence="4 6" id="KW-0378">Hydrolase</keyword>